<dbReference type="Proteomes" id="UP001589832">
    <property type="component" value="Unassembled WGS sequence"/>
</dbReference>
<keyword evidence="2" id="KW-1185">Reference proteome</keyword>
<evidence type="ECO:0000313" key="2">
    <source>
        <dbReference type="Proteomes" id="UP001589832"/>
    </source>
</evidence>
<organism evidence="1 2">
    <name type="scientific">Winogradskyella pulchriflava</name>
    <dbReference type="NCBI Taxonomy" id="1110688"/>
    <lineage>
        <taxon>Bacteria</taxon>
        <taxon>Pseudomonadati</taxon>
        <taxon>Bacteroidota</taxon>
        <taxon>Flavobacteriia</taxon>
        <taxon>Flavobacteriales</taxon>
        <taxon>Flavobacteriaceae</taxon>
        <taxon>Winogradskyella</taxon>
    </lineage>
</organism>
<accession>A0ABV6Q9A2</accession>
<gene>
    <name evidence="1" type="ORF">ACFFGA_09835</name>
</gene>
<sequence>MRLLLKTKYYTFLILGLIVLVTLQNCERDDICAESTTTTSRLIIEFYDTDNPEELKSVPNLTVYGEGLITDENGSIIEPTEASDKIITRHDDDDAYVFNITSNKIALPLRINDDLGNDFVISRFVLEKDTDLRLDDDGTTDSSTDIIEITYNTEFEYVSRACGYKSIFELLNITLDTGGDTWIDNIEIVETTINNENTVHVNIFH</sequence>
<dbReference type="Pfam" id="PF20050">
    <property type="entry name" value="DUF6452"/>
    <property type="match status" value="1"/>
</dbReference>
<evidence type="ECO:0000313" key="1">
    <source>
        <dbReference type="EMBL" id="MFC0604851.1"/>
    </source>
</evidence>
<protein>
    <submittedName>
        <fullName evidence="1">DUF6452 family protein</fullName>
    </submittedName>
</protein>
<reference evidence="1 2" key="1">
    <citation type="submission" date="2024-09" db="EMBL/GenBank/DDBJ databases">
        <authorList>
            <person name="Sun Q."/>
            <person name="Mori K."/>
        </authorList>
    </citation>
    <scope>NUCLEOTIDE SEQUENCE [LARGE SCALE GENOMIC DNA]</scope>
    <source>
        <strain evidence="1 2">NCAIM B.02481</strain>
    </source>
</reference>
<proteinExistence type="predicted"/>
<comment type="caution">
    <text evidence="1">The sequence shown here is derived from an EMBL/GenBank/DDBJ whole genome shotgun (WGS) entry which is preliminary data.</text>
</comment>
<dbReference type="InterPro" id="IPR045607">
    <property type="entry name" value="DUF6452"/>
</dbReference>
<dbReference type="EMBL" id="JBHLTQ010000005">
    <property type="protein sequence ID" value="MFC0604851.1"/>
    <property type="molecule type" value="Genomic_DNA"/>
</dbReference>
<dbReference type="RefSeq" id="WP_386063200.1">
    <property type="nucleotide sequence ID" value="NZ_JBHLTQ010000005.1"/>
</dbReference>
<name>A0ABV6Q9A2_9FLAO</name>